<sequence>MVSAPSRASGLLARRHKTQFSSQCQHFLNRINPWLLSQSDLTTKIPQSERTKLVIAQIIHDLEARHLSHRLVAFIAHCKSNRVHTTRSDIRLTRGNLFNVRQHRLPEVVLVVQRLTLDFEQHPMHHRATRVFFVDDKVGPFLGETERAVSVGGHFAARDERLAAHGRHGAGQGDTELDLQPAFPASLERPCLFYHDDLLILIVPAFLRERVESIGWGVLGAVISRTPVENCFHPRIRIGHGESDSRMRPEGCNGA</sequence>
<protein>
    <submittedName>
        <fullName evidence="1">Uncharacterized protein</fullName>
    </submittedName>
</protein>
<reference evidence="1" key="1">
    <citation type="journal article" date="2021" name="Nat. Commun.">
        <title>Genetic determinants of endophytism in the Arabidopsis root mycobiome.</title>
        <authorList>
            <person name="Mesny F."/>
            <person name="Miyauchi S."/>
            <person name="Thiergart T."/>
            <person name="Pickel B."/>
            <person name="Atanasova L."/>
            <person name="Karlsson M."/>
            <person name="Huettel B."/>
            <person name="Barry K.W."/>
            <person name="Haridas S."/>
            <person name="Chen C."/>
            <person name="Bauer D."/>
            <person name="Andreopoulos W."/>
            <person name="Pangilinan J."/>
            <person name="LaButti K."/>
            <person name="Riley R."/>
            <person name="Lipzen A."/>
            <person name="Clum A."/>
            <person name="Drula E."/>
            <person name="Henrissat B."/>
            <person name="Kohler A."/>
            <person name="Grigoriev I.V."/>
            <person name="Martin F.M."/>
            <person name="Hacquard S."/>
        </authorList>
    </citation>
    <scope>NUCLEOTIDE SEQUENCE</scope>
    <source>
        <strain evidence="1">MPI-CAGE-AT-0021</strain>
    </source>
</reference>
<proteinExistence type="predicted"/>
<name>A0A9P9JCM8_9HYPO</name>
<evidence type="ECO:0000313" key="2">
    <source>
        <dbReference type="Proteomes" id="UP000717696"/>
    </source>
</evidence>
<dbReference type="EMBL" id="JAGMUU010000002">
    <property type="protein sequence ID" value="KAH7160493.1"/>
    <property type="molecule type" value="Genomic_DNA"/>
</dbReference>
<gene>
    <name evidence="1" type="ORF">B0J13DRAFT_128220</name>
</gene>
<comment type="caution">
    <text evidence="1">The sequence shown here is derived from an EMBL/GenBank/DDBJ whole genome shotgun (WGS) entry which is preliminary data.</text>
</comment>
<dbReference type="AlphaFoldDB" id="A0A9P9JCM8"/>
<evidence type="ECO:0000313" key="1">
    <source>
        <dbReference type="EMBL" id="KAH7160493.1"/>
    </source>
</evidence>
<accession>A0A9P9JCM8</accession>
<keyword evidence="2" id="KW-1185">Reference proteome</keyword>
<organism evidence="1 2">
    <name type="scientific">Dactylonectria estremocensis</name>
    <dbReference type="NCBI Taxonomy" id="1079267"/>
    <lineage>
        <taxon>Eukaryota</taxon>
        <taxon>Fungi</taxon>
        <taxon>Dikarya</taxon>
        <taxon>Ascomycota</taxon>
        <taxon>Pezizomycotina</taxon>
        <taxon>Sordariomycetes</taxon>
        <taxon>Hypocreomycetidae</taxon>
        <taxon>Hypocreales</taxon>
        <taxon>Nectriaceae</taxon>
        <taxon>Dactylonectria</taxon>
    </lineage>
</organism>
<dbReference type="Proteomes" id="UP000717696">
    <property type="component" value="Unassembled WGS sequence"/>
</dbReference>